<sequence length="207" mass="22897">MAKTALYNMEGKTIGEVELSDEIFAAPINEAAMHLMVRSYLAAQRQGTQSSLTRGEVRGGGRKIYRQKGTGNARHHGNRAPQFKHGGVVFAPKPRDYDLAVNKKVRRLAFKSAMTTKLNAGEIIVVDKLELKDAKTKLMAETLKKLQAEKKALVILPEREESIIRATANLPQAKVSYVNTLNVYDILNADKLVMTVAAKESVEEVYA</sequence>
<dbReference type="Proteomes" id="UP000682782">
    <property type="component" value="Chromosome"/>
</dbReference>
<keyword evidence="1" id="KW-0687">Ribonucleoprotein</keyword>
<dbReference type="EMBL" id="CP068393">
    <property type="protein sequence ID" value="QUC65900.1"/>
    <property type="molecule type" value="Genomic_DNA"/>
</dbReference>
<proteinExistence type="predicted"/>
<evidence type="ECO:0000313" key="1">
    <source>
        <dbReference type="EMBL" id="QUC65900.1"/>
    </source>
</evidence>
<reference evidence="1" key="1">
    <citation type="submission" date="2021-01" db="EMBL/GenBank/DDBJ databases">
        <title>Complete genome sequence of Clostridiales bacterium R-7.</title>
        <authorList>
            <person name="Mahoney-Kurpe S.C."/>
            <person name="Palevich N."/>
            <person name="Koike S."/>
            <person name="Moon C.D."/>
            <person name="Attwood G.T."/>
        </authorList>
    </citation>
    <scope>NUCLEOTIDE SEQUENCE</scope>
    <source>
        <strain evidence="1">R-7</strain>
    </source>
</reference>
<organism evidence="1 2">
    <name type="scientific">Aristaeella hokkaidonensis</name>
    <dbReference type="NCBI Taxonomy" id="3046382"/>
    <lineage>
        <taxon>Bacteria</taxon>
        <taxon>Bacillati</taxon>
        <taxon>Bacillota</taxon>
        <taxon>Clostridia</taxon>
        <taxon>Eubacteriales</taxon>
        <taxon>Aristaeellaceae</taxon>
        <taxon>Aristaeella</taxon>
    </lineage>
</organism>
<keyword evidence="1" id="KW-0689">Ribosomal protein</keyword>
<protein>
    <submittedName>
        <fullName evidence="1">50S ribosomal protein L4</fullName>
    </submittedName>
</protein>
<accession>A0AC61MUG9</accession>
<name>A0AC61MUG9_9FIRM</name>
<evidence type="ECO:0000313" key="2">
    <source>
        <dbReference type="Proteomes" id="UP000682782"/>
    </source>
</evidence>
<gene>
    <name evidence="1" type="primary">rplD</name>
    <name evidence="1" type="ORF">JYE49_08385</name>
</gene>
<keyword evidence="2" id="KW-1185">Reference proteome</keyword>